<evidence type="ECO:0000313" key="4">
    <source>
        <dbReference type="Proteomes" id="UP000253153"/>
    </source>
</evidence>
<name>A0A366RDU2_9HYPO</name>
<reference evidence="3 4" key="1">
    <citation type="submission" date="2018-06" db="EMBL/GenBank/DDBJ databases">
        <title>Fusarium incarnatum-equiseti species complex species 28.</title>
        <authorList>
            <person name="Gardiner D.M."/>
        </authorList>
    </citation>
    <scope>NUCLEOTIDE SEQUENCE [LARGE SCALE GENOMIC DNA]</scope>
    <source>
        <strain evidence="3 4">FIESC_28</strain>
    </source>
</reference>
<dbReference type="Pfam" id="PF26335">
    <property type="entry name" value="ARB_00930_C"/>
    <property type="match status" value="1"/>
</dbReference>
<dbReference type="AlphaFoldDB" id="A0A366RDU2"/>
<dbReference type="Gene3D" id="3.40.710.10">
    <property type="entry name" value="DD-peptidase/beta-lactamase superfamily"/>
    <property type="match status" value="1"/>
</dbReference>
<sequence length="566" mass="60816">MKPRSSIFGAFCGLIALAEQGNVPSRTGLAGPAFPAPKFLRGSQSLHSAEIAFNNSIANSTIIQANETAWAIAVFSAGDDEPLYERYFTPEYDIGVPEVNKDSVFRLASVSKVFSVWSFLVEVGDEHFNDPITKHVPELAMVDNTSITGVVYDDIDRVRWGEVTLGQLASHLAGIPRDPAQTDMSVGLVPDQAIALGLPPLNDDEIPQCGVTGLLRPCSRNEMISQLLKQHPIFPTGHSPAYTNVAYALLGFAQEAITGTPVSEAISNNILSALNMTSTTFSRKPDVGGVIPGNESVVGWDRDMGPISPAGSLYSSTADMVKAGRAILGSSTMTPAQTRRWLQPMSQTGILGSAVGAPWEIRHLMIDGRLTQLYTKQGDTGGYRSALILSPEHDIGAVVFSAGPITSNSGPVRETLMNAVGKAFLPMAETQARIEAQDNFAGSYIDETTNSSVIIQVDQAIAGLAVKHLCSQGVEVIGPSSPFVRIYGAGKSARLFPTNLKTIRKKEYEKGAVNEVQDPGLMQWTSLGAPTYGAMTLDDWVFEMKEDGKAKSVNVRMLRLSMQRQP</sequence>
<evidence type="ECO:0000259" key="1">
    <source>
        <dbReference type="Pfam" id="PF00144"/>
    </source>
</evidence>
<dbReference type="InterPro" id="IPR058664">
    <property type="entry name" value="ARB_00930-like_C"/>
</dbReference>
<dbReference type="InterPro" id="IPR051478">
    <property type="entry name" value="Beta-lactamase-like_AB/R"/>
</dbReference>
<dbReference type="InterPro" id="IPR012338">
    <property type="entry name" value="Beta-lactam/transpept-like"/>
</dbReference>
<dbReference type="InterPro" id="IPR001466">
    <property type="entry name" value="Beta-lactam-related"/>
</dbReference>
<proteinExistence type="predicted"/>
<dbReference type="Proteomes" id="UP000253153">
    <property type="component" value="Unassembled WGS sequence"/>
</dbReference>
<keyword evidence="4" id="KW-1185">Reference proteome</keyword>
<dbReference type="PANTHER" id="PTHR22935">
    <property type="entry name" value="PENICILLIN-BINDING PROTEIN"/>
    <property type="match status" value="1"/>
</dbReference>
<dbReference type="EMBL" id="QKXC01000167">
    <property type="protein sequence ID" value="RBR14480.1"/>
    <property type="molecule type" value="Genomic_DNA"/>
</dbReference>
<dbReference type="PANTHER" id="PTHR22935:SF97">
    <property type="entry name" value="BETA-LACTAMASE-RELATED DOMAIN-CONTAINING PROTEIN"/>
    <property type="match status" value="1"/>
</dbReference>
<feature type="domain" description="Beta-lactamase-like ARB-00930-like C-terminal" evidence="2">
    <location>
        <begin position="432"/>
        <end position="565"/>
    </location>
</feature>
<organism evidence="3 4">
    <name type="scientific">Fusarium coffeatum</name>
    <dbReference type="NCBI Taxonomy" id="231269"/>
    <lineage>
        <taxon>Eukaryota</taxon>
        <taxon>Fungi</taxon>
        <taxon>Dikarya</taxon>
        <taxon>Ascomycota</taxon>
        <taxon>Pezizomycotina</taxon>
        <taxon>Sordariomycetes</taxon>
        <taxon>Hypocreomycetidae</taxon>
        <taxon>Hypocreales</taxon>
        <taxon>Nectriaceae</taxon>
        <taxon>Fusarium</taxon>
        <taxon>Fusarium incarnatum-equiseti species complex</taxon>
    </lineage>
</organism>
<dbReference type="Pfam" id="PF00144">
    <property type="entry name" value="Beta-lactamase"/>
    <property type="match status" value="1"/>
</dbReference>
<accession>A0A366RDU2</accession>
<dbReference type="OrthoDB" id="10250282at2759"/>
<gene>
    <name evidence="3" type="ORF">FIESC28_07716</name>
</gene>
<protein>
    <submittedName>
        <fullName evidence="3">Uncharacterized protein</fullName>
    </submittedName>
</protein>
<dbReference type="SUPFAM" id="SSF56601">
    <property type="entry name" value="beta-lactamase/transpeptidase-like"/>
    <property type="match status" value="1"/>
</dbReference>
<dbReference type="GeneID" id="41997152"/>
<comment type="caution">
    <text evidence="3">The sequence shown here is derived from an EMBL/GenBank/DDBJ whole genome shotgun (WGS) entry which is preliminary data.</text>
</comment>
<evidence type="ECO:0000259" key="2">
    <source>
        <dbReference type="Pfam" id="PF26335"/>
    </source>
</evidence>
<dbReference type="RefSeq" id="XP_031014115.1">
    <property type="nucleotide sequence ID" value="XM_031161856.1"/>
</dbReference>
<feature type="domain" description="Beta-lactamase-related" evidence="1">
    <location>
        <begin position="73"/>
        <end position="417"/>
    </location>
</feature>
<evidence type="ECO:0000313" key="3">
    <source>
        <dbReference type="EMBL" id="RBR14480.1"/>
    </source>
</evidence>